<dbReference type="Proteomes" id="UP001501169">
    <property type="component" value="Unassembled WGS sequence"/>
</dbReference>
<proteinExistence type="predicted"/>
<gene>
    <name evidence="1" type="ORF">GCM10009098_04430</name>
</gene>
<comment type="caution">
    <text evidence="1">The sequence shown here is derived from an EMBL/GenBank/DDBJ whole genome shotgun (WGS) entry which is preliminary data.</text>
</comment>
<sequence>MAVVVTERFIFFQQVLQYGNLYQMFNHISVIASMITVTITQHTKAQPVKIKADSILRSTENTSIVSILLVKFAALMIIGRRPSQEY</sequence>
<dbReference type="EMBL" id="BAAAEO010000001">
    <property type="protein sequence ID" value="GAA0540007.1"/>
    <property type="molecule type" value="Genomic_DNA"/>
</dbReference>
<evidence type="ECO:0000313" key="2">
    <source>
        <dbReference type="Proteomes" id="UP001501169"/>
    </source>
</evidence>
<reference evidence="1 2" key="1">
    <citation type="journal article" date="2019" name="Int. J. Syst. Evol. Microbiol.">
        <title>The Global Catalogue of Microorganisms (GCM) 10K type strain sequencing project: providing services to taxonomists for standard genome sequencing and annotation.</title>
        <authorList>
            <consortium name="The Broad Institute Genomics Platform"/>
            <consortium name="The Broad Institute Genome Sequencing Center for Infectious Disease"/>
            <person name="Wu L."/>
            <person name="Ma J."/>
        </authorList>
    </citation>
    <scope>NUCLEOTIDE SEQUENCE [LARGE SCALE GENOMIC DNA]</scope>
    <source>
        <strain evidence="1 2">JCM 14331</strain>
    </source>
</reference>
<organism evidence="1 2">
    <name type="scientific">Rheinheimera aquimaris</name>
    <dbReference type="NCBI Taxonomy" id="412437"/>
    <lineage>
        <taxon>Bacteria</taxon>
        <taxon>Pseudomonadati</taxon>
        <taxon>Pseudomonadota</taxon>
        <taxon>Gammaproteobacteria</taxon>
        <taxon>Chromatiales</taxon>
        <taxon>Chromatiaceae</taxon>
        <taxon>Rheinheimera</taxon>
    </lineage>
</organism>
<keyword evidence="2" id="KW-1185">Reference proteome</keyword>
<protein>
    <submittedName>
        <fullName evidence="1">Uncharacterized protein</fullName>
    </submittedName>
</protein>
<evidence type="ECO:0000313" key="1">
    <source>
        <dbReference type="EMBL" id="GAA0540007.1"/>
    </source>
</evidence>
<accession>A0ABN1DDH7</accession>
<name>A0ABN1DDH7_9GAMM</name>